<dbReference type="Proteomes" id="UP000076577">
    <property type="component" value="Unassembled WGS sequence"/>
</dbReference>
<comment type="caution">
    <text evidence="1">The sequence shown here is derived from an EMBL/GenBank/DDBJ whole genome shotgun (WGS) entry which is preliminary data.</text>
</comment>
<accession>A0A165ZQX1</accession>
<dbReference type="RefSeq" id="WP_139201368.1">
    <property type="nucleotide sequence ID" value="NZ_FOFM01000003.1"/>
</dbReference>
<gene>
    <name evidence="1" type="ORF">PsAD2_01480</name>
</gene>
<protein>
    <submittedName>
        <fullName evidence="1">Uncharacterized protein</fullName>
    </submittedName>
</protein>
<keyword evidence="2" id="KW-1185">Reference proteome</keyword>
<sequence>MPNFILTRGSDVDLPDVPQMTIRNNYDMDAQVRITRSDGAQIPTLVQSNFDVEAQSERQYTPPAGYSVTNVGLPDQYDGGLNNPQGVVVVTPGDQ</sequence>
<proteinExistence type="predicted"/>
<reference evidence="1 2" key="1">
    <citation type="journal article" date="2016" name="Front. Microbiol.">
        <title>Comparative Genomic Analysis Reveals a Diverse Repertoire of Genes Involved in Prokaryote-Eukaryote Interactions within the Pseudovibrio Genus.</title>
        <authorList>
            <person name="Romano S."/>
            <person name="Fernandez-Guerra A."/>
            <person name="Reen F.J."/>
            <person name="Glockner F.O."/>
            <person name="Crowley S.P."/>
            <person name="O'Sullivan O."/>
            <person name="Cotter P.D."/>
            <person name="Adams C."/>
            <person name="Dobson A.D."/>
            <person name="O'Gara F."/>
        </authorList>
    </citation>
    <scope>NUCLEOTIDE SEQUENCE [LARGE SCALE GENOMIC DNA]</scope>
    <source>
        <strain evidence="1 2">Ad2</strain>
    </source>
</reference>
<evidence type="ECO:0000313" key="2">
    <source>
        <dbReference type="Proteomes" id="UP000076577"/>
    </source>
</evidence>
<dbReference type="PATRIC" id="fig|989403.3.peg.1578"/>
<dbReference type="EMBL" id="LMCB01000010">
    <property type="protein sequence ID" value="KZL20186.1"/>
    <property type="molecule type" value="Genomic_DNA"/>
</dbReference>
<name>A0A165ZQX1_9HYPH</name>
<dbReference type="AlphaFoldDB" id="A0A165ZQX1"/>
<evidence type="ECO:0000313" key="1">
    <source>
        <dbReference type="EMBL" id="KZL20186.1"/>
    </source>
</evidence>
<organism evidence="1 2">
    <name type="scientific">Pseudovibrio axinellae</name>
    <dbReference type="NCBI Taxonomy" id="989403"/>
    <lineage>
        <taxon>Bacteria</taxon>
        <taxon>Pseudomonadati</taxon>
        <taxon>Pseudomonadota</taxon>
        <taxon>Alphaproteobacteria</taxon>
        <taxon>Hyphomicrobiales</taxon>
        <taxon>Stappiaceae</taxon>
        <taxon>Pseudovibrio</taxon>
    </lineage>
</organism>